<dbReference type="InterPro" id="IPR009057">
    <property type="entry name" value="Homeodomain-like_sf"/>
</dbReference>
<dbReference type="SUPFAM" id="SSF46689">
    <property type="entry name" value="Homeodomain-like"/>
    <property type="match status" value="1"/>
</dbReference>
<dbReference type="Proteomes" id="UP000245207">
    <property type="component" value="Unassembled WGS sequence"/>
</dbReference>
<dbReference type="PROSITE" id="PS50090">
    <property type="entry name" value="MYB_LIKE"/>
    <property type="match status" value="2"/>
</dbReference>
<organism evidence="8 9">
    <name type="scientific">Artemisia annua</name>
    <name type="common">Sweet wormwood</name>
    <dbReference type="NCBI Taxonomy" id="35608"/>
    <lineage>
        <taxon>Eukaryota</taxon>
        <taxon>Viridiplantae</taxon>
        <taxon>Streptophyta</taxon>
        <taxon>Embryophyta</taxon>
        <taxon>Tracheophyta</taxon>
        <taxon>Spermatophyta</taxon>
        <taxon>Magnoliopsida</taxon>
        <taxon>eudicotyledons</taxon>
        <taxon>Gunneridae</taxon>
        <taxon>Pentapetalae</taxon>
        <taxon>asterids</taxon>
        <taxon>campanulids</taxon>
        <taxon>Asterales</taxon>
        <taxon>Asteraceae</taxon>
        <taxon>Asteroideae</taxon>
        <taxon>Anthemideae</taxon>
        <taxon>Artemisiinae</taxon>
        <taxon>Artemisia</taxon>
    </lineage>
</organism>
<gene>
    <name evidence="8" type="ORF">CTI12_AA582070</name>
</gene>
<keyword evidence="3 8" id="KW-0238">DNA-binding</keyword>
<evidence type="ECO:0000256" key="1">
    <source>
        <dbReference type="ARBA" id="ARBA00004123"/>
    </source>
</evidence>
<evidence type="ECO:0000259" key="6">
    <source>
        <dbReference type="PROSITE" id="PS50090"/>
    </source>
</evidence>
<evidence type="ECO:0000256" key="3">
    <source>
        <dbReference type="ARBA" id="ARBA00023125"/>
    </source>
</evidence>
<evidence type="ECO:0000256" key="5">
    <source>
        <dbReference type="ARBA" id="ARBA00023242"/>
    </source>
</evidence>
<dbReference type="FunFam" id="1.10.10.60:FF:000121">
    <property type="entry name" value="Myb transcription factor"/>
    <property type="match status" value="1"/>
</dbReference>
<comment type="subcellular location">
    <subcellularLocation>
        <location evidence="1">Nucleus</location>
    </subcellularLocation>
</comment>
<dbReference type="PANTHER" id="PTHR47999">
    <property type="entry name" value="TRANSCRIPTION FACTOR MYB8-RELATED-RELATED"/>
    <property type="match status" value="1"/>
</dbReference>
<dbReference type="Pfam" id="PF00249">
    <property type="entry name" value="Myb_DNA-binding"/>
    <property type="match status" value="2"/>
</dbReference>
<name>A0A2U1KEJ5_ARTAN</name>
<dbReference type="PROSITE" id="PS51294">
    <property type="entry name" value="HTH_MYB"/>
    <property type="match status" value="2"/>
</dbReference>
<feature type="domain" description="Myb-like" evidence="6">
    <location>
        <begin position="73"/>
        <end position="123"/>
    </location>
</feature>
<dbReference type="InterPro" id="IPR015495">
    <property type="entry name" value="Myb_TF_plants"/>
</dbReference>
<dbReference type="Gene3D" id="1.10.10.60">
    <property type="entry name" value="Homeodomain-like"/>
    <property type="match status" value="2"/>
</dbReference>
<keyword evidence="4" id="KW-0804">Transcription</keyword>
<comment type="caution">
    <text evidence="8">The sequence shown here is derived from an EMBL/GenBank/DDBJ whole genome shotgun (WGS) entry which is preliminary data.</text>
</comment>
<keyword evidence="9" id="KW-1185">Reference proteome</keyword>
<dbReference type="GO" id="GO:0003677">
    <property type="term" value="F:DNA binding"/>
    <property type="evidence" value="ECO:0007669"/>
    <property type="project" value="UniProtKB-KW"/>
</dbReference>
<reference evidence="8 9" key="1">
    <citation type="journal article" date="2018" name="Mol. Plant">
        <title>The genome of Artemisia annua provides insight into the evolution of Asteraceae family and artemisinin biosynthesis.</title>
        <authorList>
            <person name="Shen Q."/>
            <person name="Zhang L."/>
            <person name="Liao Z."/>
            <person name="Wang S."/>
            <person name="Yan T."/>
            <person name="Shi P."/>
            <person name="Liu M."/>
            <person name="Fu X."/>
            <person name="Pan Q."/>
            <person name="Wang Y."/>
            <person name="Lv Z."/>
            <person name="Lu X."/>
            <person name="Zhang F."/>
            <person name="Jiang W."/>
            <person name="Ma Y."/>
            <person name="Chen M."/>
            <person name="Hao X."/>
            <person name="Li L."/>
            <person name="Tang Y."/>
            <person name="Lv G."/>
            <person name="Zhou Y."/>
            <person name="Sun X."/>
            <person name="Brodelius P.E."/>
            <person name="Rose J.K.C."/>
            <person name="Tang K."/>
        </authorList>
    </citation>
    <scope>NUCLEOTIDE SEQUENCE [LARGE SCALE GENOMIC DNA]</scope>
    <source>
        <strain evidence="9">cv. Huhao1</strain>
        <tissue evidence="8">Leaf</tissue>
    </source>
</reference>
<protein>
    <submittedName>
        <fullName evidence="8">Homeodomain-like protein</fullName>
    </submittedName>
</protein>
<keyword evidence="8" id="KW-0371">Homeobox</keyword>
<dbReference type="PANTHER" id="PTHR47999:SF109">
    <property type="entry name" value="TRANSCRIPTION FACTOR MYB15-LIKE"/>
    <property type="match status" value="1"/>
</dbReference>
<accession>A0A2U1KEJ5</accession>
<dbReference type="EMBL" id="PKPP01020474">
    <property type="protein sequence ID" value="PWA35205.1"/>
    <property type="molecule type" value="Genomic_DNA"/>
</dbReference>
<keyword evidence="5" id="KW-0539">Nucleus</keyword>
<evidence type="ECO:0000313" key="9">
    <source>
        <dbReference type="Proteomes" id="UP000245207"/>
    </source>
</evidence>
<evidence type="ECO:0000256" key="4">
    <source>
        <dbReference type="ARBA" id="ARBA00023163"/>
    </source>
</evidence>
<evidence type="ECO:0000256" key="2">
    <source>
        <dbReference type="ARBA" id="ARBA00023015"/>
    </source>
</evidence>
<dbReference type="InterPro" id="IPR001005">
    <property type="entry name" value="SANT/Myb"/>
</dbReference>
<dbReference type="SMART" id="SM00717">
    <property type="entry name" value="SANT"/>
    <property type="match status" value="2"/>
</dbReference>
<evidence type="ECO:0000313" key="8">
    <source>
        <dbReference type="EMBL" id="PWA35205.1"/>
    </source>
</evidence>
<dbReference type="CDD" id="cd00167">
    <property type="entry name" value="SANT"/>
    <property type="match status" value="2"/>
</dbReference>
<dbReference type="GO" id="GO:0005634">
    <property type="term" value="C:nucleus"/>
    <property type="evidence" value="ECO:0007669"/>
    <property type="project" value="UniProtKB-SubCell"/>
</dbReference>
<feature type="domain" description="Myb-like" evidence="6">
    <location>
        <begin position="20"/>
        <end position="72"/>
    </location>
</feature>
<feature type="domain" description="HTH myb-type" evidence="7">
    <location>
        <begin position="20"/>
        <end position="72"/>
    </location>
</feature>
<proteinExistence type="predicted"/>
<dbReference type="STRING" id="35608.A0A2U1KEJ5"/>
<dbReference type="OrthoDB" id="2143914at2759"/>
<keyword evidence="2" id="KW-0805">Transcription regulation</keyword>
<sequence>MYTNIFATSVIMGKAPCCEKVGLKRGRWTKEEDEILTKYVQASGEGSWKSLPKNAGLLRCGKSCRLRWINYLRGDLKRGNISVEEDEMIVKLHKAFGNRWSLIASHLPGRTDNEIKNYWNSSLSRQIYRFFTNKNEETQTSINIANLSNKKQRVGRVSRCVAKKYNKDRVFMNNKLPFLSTTNKPASQKPVDKQADENVGVGSSFVTENIKESEACDNVVSDEMKPDLFGFQGNELIDVDNFLESEALDTNGVLSIHDEYQIEQWLADIDVENLMNNERNFDETMGFRFDENELNMEFGFKGYNISDEGNDMLVWLWEGSNPTQLEG</sequence>
<evidence type="ECO:0000259" key="7">
    <source>
        <dbReference type="PROSITE" id="PS51294"/>
    </source>
</evidence>
<dbReference type="InterPro" id="IPR017930">
    <property type="entry name" value="Myb_dom"/>
</dbReference>
<dbReference type="AlphaFoldDB" id="A0A2U1KEJ5"/>
<feature type="domain" description="HTH myb-type" evidence="7">
    <location>
        <begin position="73"/>
        <end position="127"/>
    </location>
</feature>